<dbReference type="PANTHER" id="PTHR48111:SF40">
    <property type="entry name" value="PHOSPHATE REGULON TRANSCRIPTIONAL REGULATORY PROTEIN PHOB"/>
    <property type="match status" value="1"/>
</dbReference>
<evidence type="ECO:0000313" key="8">
    <source>
        <dbReference type="EMBL" id="MBO8456897.1"/>
    </source>
</evidence>
<dbReference type="CDD" id="cd17574">
    <property type="entry name" value="REC_OmpR"/>
    <property type="match status" value="1"/>
</dbReference>
<comment type="caution">
    <text evidence="8">The sequence shown here is derived from an EMBL/GenBank/DDBJ whole genome shotgun (WGS) entry which is preliminary data.</text>
</comment>
<evidence type="ECO:0000313" key="9">
    <source>
        <dbReference type="Proteomes" id="UP000823638"/>
    </source>
</evidence>
<sequence>MKAKILIIEDVPEMSNLISLYLSKEGMETFQSETGEDALDKLEGINPDLLILDLNLPGMDGFEFLSQFRKKSNAPVIIVSARDEDEDIITGLGYGADEFVTKPFSPRVLTARVRALLRRINDSSSEDSSQIIKFGDFSLDLNSCSLKQVKGGKNIRVPLSAKEYGVLEVLVKNQGKPLSPDVIYKEVWGNTFGDITAVAVYIQRLRKKIEDDCSNPKYIETVFGMGYRFFNS</sequence>
<gene>
    <name evidence="8" type="ORF">IAA81_01560</name>
</gene>
<dbReference type="CDD" id="cd00383">
    <property type="entry name" value="trans_reg_C"/>
    <property type="match status" value="1"/>
</dbReference>
<dbReference type="GO" id="GO:0006355">
    <property type="term" value="P:regulation of DNA-templated transcription"/>
    <property type="evidence" value="ECO:0007669"/>
    <property type="project" value="InterPro"/>
</dbReference>
<reference evidence="8" key="1">
    <citation type="submission" date="2020-10" db="EMBL/GenBank/DDBJ databases">
        <authorList>
            <person name="Gilroy R."/>
        </authorList>
    </citation>
    <scope>NUCLEOTIDE SEQUENCE</scope>
    <source>
        <strain evidence="8">10532</strain>
    </source>
</reference>
<dbReference type="GO" id="GO:0000976">
    <property type="term" value="F:transcription cis-regulatory region binding"/>
    <property type="evidence" value="ECO:0007669"/>
    <property type="project" value="TreeGrafter"/>
</dbReference>
<dbReference type="PROSITE" id="PS50110">
    <property type="entry name" value="RESPONSE_REGULATORY"/>
    <property type="match status" value="1"/>
</dbReference>
<dbReference type="Pfam" id="PF00072">
    <property type="entry name" value="Response_reg"/>
    <property type="match status" value="1"/>
</dbReference>
<dbReference type="Pfam" id="PF00486">
    <property type="entry name" value="Trans_reg_C"/>
    <property type="match status" value="1"/>
</dbReference>
<dbReference type="GO" id="GO:0032993">
    <property type="term" value="C:protein-DNA complex"/>
    <property type="evidence" value="ECO:0007669"/>
    <property type="project" value="TreeGrafter"/>
</dbReference>
<feature type="domain" description="Response regulatory" evidence="6">
    <location>
        <begin position="4"/>
        <end position="117"/>
    </location>
</feature>
<evidence type="ECO:0000256" key="2">
    <source>
        <dbReference type="ARBA" id="ARBA00023012"/>
    </source>
</evidence>
<feature type="domain" description="OmpR/PhoB-type" evidence="7">
    <location>
        <begin position="129"/>
        <end position="231"/>
    </location>
</feature>
<dbReference type="Gene3D" id="3.40.50.2300">
    <property type="match status" value="1"/>
</dbReference>
<dbReference type="AlphaFoldDB" id="A0A9D9HN08"/>
<dbReference type="InterPro" id="IPR001789">
    <property type="entry name" value="Sig_transdc_resp-reg_receiver"/>
</dbReference>
<dbReference type="EMBL" id="JADIMM010000023">
    <property type="protein sequence ID" value="MBO8456897.1"/>
    <property type="molecule type" value="Genomic_DNA"/>
</dbReference>
<organism evidence="8 9">
    <name type="scientific">Candidatus Gallitreponema excrementavium</name>
    <dbReference type="NCBI Taxonomy" id="2840840"/>
    <lineage>
        <taxon>Bacteria</taxon>
        <taxon>Pseudomonadati</taxon>
        <taxon>Spirochaetota</taxon>
        <taxon>Spirochaetia</taxon>
        <taxon>Spirochaetales</taxon>
        <taxon>Candidatus Gallitreponema</taxon>
    </lineage>
</organism>
<evidence type="ECO:0000259" key="7">
    <source>
        <dbReference type="PROSITE" id="PS51755"/>
    </source>
</evidence>
<dbReference type="GO" id="GO:0005829">
    <property type="term" value="C:cytosol"/>
    <property type="evidence" value="ECO:0007669"/>
    <property type="project" value="TreeGrafter"/>
</dbReference>
<dbReference type="InterPro" id="IPR016032">
    <property type="entry name" value="Sig_transdc_resp-reg_C-effctor"/>
</dbReference>
<dbReference type="InterPro" id="IPR001867">
    <property type="entry name" value="OmpR/PhoB-type_DNA-bd"/>
</dbReference>
<evidence type="ECO:0000256" key="3">
    <source>
        <dbReference type="ARBA" id="ARBA00023125"/>
    </source>
</evidence>
<keyword evidence="2" id="KW-0902">Two-component regulatory system</keyword>
<feature type="modified residue" description="4-aspartylphosphate" evidence="4">
    <location>
        <position position="53"/>
    </location>
</feature>
<reference evidence="8" key="2">
    <citation type="journal article" date="2021" name="PeerJ">
        <title>Extensive microbial diversity within the chicken gut microbiome revealed by metagenomics and culture.</title>
        <authorList>
            <person name="Gilroy R."/>
            <person name="Ravi A."/>
            <person name="Getino M."/>
            <person name="Pursley I."/>
            <person name="Horton D.L."/>
            <person name="Alikhan N.F."/>
            <person name="Baker D."/>
            <person name="Gharbi K."/>
            <person name="Hall N."/>
            <person name="Watson M."/>
            <person name="Adriaenssens E.M."/>
            <person name="Foster-Nyarko E."/>
            <person name="Jarju S."/>
            <person name="Secka A."/>
            <person name="Antonio M."/>
            <person name="Oren A."/>
            <person name="Chaudhuri R.R."/>
            <person name="La Ragione R."/>
            <person name="Hildebrand F."/>
            <person name="Pallen M.J."/>
        </authorList>
    </citation>
    <scope>NUCLEOTIDE SEQUENCE</scope>
    <source>
        <strain evidence="8">10532</strain>
    </source>
</reference>
<evidence type="ECO:0000256" key="5">
    <source>
        <dbReference type="PROSITE-ProRule" id="PRU01091"/>
    </source>
</evidence>
<feature type="DNA-binding region" description="OmpR/PhoB-type" evidence="5">
    <location>
        <begin position="129"/>
        <end position="231"/>
    </location>
</feature>
<proteinExistence type="predicted"/>
<keyword evidence="1 4" id="KW-0597">Phosphoprotein</keyword>
<dbReference type="Gene3D" id="6.10.250.690">
    <property type="match status" value="1"/>
</dbReference>
<dbReference type="Gene3D" id="1.10.10.10">
    <property type="entry name" value="Winged helix-like DNA-binding domain superfamily/Winged helix DNA-binding domain"/>
    <property type="match status" value="1"/>
</dbReference>
<evidence type="ECO:0000259" key="6">
    <source>
        <dbReference type="PROSITE" id="PS50110"/>
    </source>
</evidence>
<protein>
    <submittedName>
        <fullName evidence="8">Response regulator transcription factor</fullName>
    </submittedName>
</protein>
<dbReference type="GO" id="GO:0000156">
    <property type="term" value="F:phosphorelay response regulator activity"/>
    <property type="evidence" value="ECO:0007669"/>
    <property type="project" value="TreeGrafter"/>
</dbReference>
<accession>A0A9D9HN08</accession>
<dbReference type="InterPro" id="IPR011006">
    <property type="entry name" value="CheY-like_superfamily"/>
</dbReference>
<dbReference type="Proteomes" id="UP000823638">
    <property type="component" value="Unassembled WGS sequence"/>
</dbReference>
<name>A0A9D9HN08_9SPIR</name>
<dbReference type="SMART" id="SM00862">
    <property type="entry name" value="Trans_reg_C"/>
    <property type="match status" value="1"/>
</dbReference>
<dbReference type="SUPFAM" id="SSF46894">
    <property type="entry name" value="C-terminal effector domain of the bipartite response regulators"/>
    <property type="match status" value="1"/>
</dbReference>
<evidence type="ECO:0000256" key="4">
    <source>
        <dbReference type="PROSITE-ProRule" id="PRU00169"/>
    </source>
</evidence>
<keyword evidence="3 5" id="KW-0238">DNA-binding</keyword>
<dbReference type="PANTHER" id="PTHR48111">
    <property type="entry name" value="REGULATOR OF RPOS"/>
    <property type="match status" value="1"/>
</dbReference>
<dbReference type="InterPro" id="IPR039420">
    <property type="entry name" value="WalR-like"/>
</dbReference>
<evidence type="ECO:0000256" key="1">
    <source>
        <dbReference type="ARBA" id="ARBA00022553"/>
    </source>
</evidence>
<dbReference type="InterPro" id="IPR036388">
    <property type="entry name" value="WH-like_DNA-bd_sf"/>
</dbReference>
<dbReference type="SUPFAM" id="SSF52172">
    <property type="entry name" value="CheY-like"/>
    <property type="match status" value="1"/>
</dbReference>
<dbReference type="PROSITE" id="PS51755">
    <property type="entry name" value="OMPR_PHOB"/>
    <property type="match status" value="1"/>
</dbReference>
<dbReference type="SMART" id="SM00448">
    <property type="entry name" value="REC"/>
    <property type="match status" value="1"/>
</dbReference>